<feature type="region of interest" description="Disordered" evidence="1">
    <location>
        <begin position="1"/>
        <end position="125"/>
    </location>
</feature>
<evidence type="ECO:0000313" key="4">
    <source>
        <dbReference type="Proteomes" id="UP001165498"/>
    </source>
</evidence>
<proteinExistence type="predicted"/>
<feature type="domain" description="BON" evidence="2">
    <location>
        <begin position="248"/>
        <end position="316"/>
    </location>
</feature>
<dbReference type="PANTHER" id="PTHR34606">
    <property type="entry name" value="BON DOMAIN-CONTAINING PROTEIN"/>
    <property type="match status" value="1"/>
</dbReference>
<reference evidence="3" key="1">
    <citation type="submission" date="2022-07" db="EMBL/GenBank/DDBJ databases">
        <title>Tahibacter sp., a new gammaproteobacterium isolated from the silt sample collected at pig farm.</title>
        <authorList>
            <person name="Chen H."/>
        </authorList>
    </citation>
    <scope>NUCLEOTIDE SEQUENCE</scope>
    <source>
        <strain evidence="3">P2K</strain>
    </source>
</reference>
<feature type="region of interest" description="Disordered" evidence="1">
    <location>
        <begin position="314"/>
        <end position="353"/>
    </location>
</feature>
<evidence type="ECO:0000313" key="3">
    <source>
        <dbReference type="EMBL" id="MCQ4165075.1"/>
    </source>
</evidence>
<dbReference type="Proteomes" id="UP001165498">
    <property type="component" value="Unassembled WGS sequence"/>
</dbReference>
<evidence type="ECO:0000259" key="2">
    <source>
        <dbReference type="PROSITE" id="PS50914"/>
    </source>
</evidence>
<feature type="compositionally biased region" description="Basic and acidic residues" evidence="1">
    <location>
        <begin position="1"/>
        <end position="40"/>
    </location>
</feature>
<sequence>MQRYDVERAARSGRSHPDTYGERDEENRSGYYHGREDENRYAGSEDYPQYAEGYQRYPGDFQRGAYRRDPPDTGHSAWHQHPPSPRRSAWHQYDEPAESSWHGGERDQDESAPYPSPAYGSPHLSEQRIAHYGYGDEFRRYGRNILSAGRGDTRDLRHRADWHSAAQHERYDSSRYSGRRYDAAGPYAQAGAHAYGHEDGDAIDAYGGSVGDFDELPLSRAGDRSGSLYEDPSRTSQRGRGPKNYARSDERIREDVSEQLADDEAIDAGDILVEVSDGVVTLSGSVDTRRLKHRAEDIADRCSGVKDVQNRLTVKPQGAPGADSLLGQGAQAKAPGAAGSSAASGSSNESGTN</sequence>
<gene>
    <name evidence="3" type="ORF">NM961_10170</name>
</gene>
<comment type="caution">
    <text evidence="3">The sequence shown here is derived from an EMBL/GenBank/DDBJ whole genome shotgun (WGS) entry which is preliminary data.</text>
</comment>
<feature type="compositionally biased region" description="Basic and acidic residues" evidence="1">
    <location>
        <begin position="246"/>
        <end position="256"/>
    </location>
</feature>
<dbReference type="InterPro" id="IPR007055">
    <property type="entry name" value="BON_dom"/>
</dbReference>
<dbReference type="PROSITE" id="PS50914">
    <property type="entry name" value="BON"/>
    <property type="match status" value="1"/>
</dbReference>
<keyword evidence="4" id="KW-1185">Reference proteome</keyword>
<dbReference type="PANTHER" id="PTHR34606:SF15">
    <property type="entry name" value="BON DOMAIN-CONTAINING PROTEIN"/>
    <property type="match status" value="1"/>
</dbReference>
<feature type="compositionally biased region" description="Low complexity" evidence="1">
    <location>
        <begin position="327"/>
        <end position="353"/>
    </location>
</feature>
<dbReference type="SMART" id="SM00749">
    <property type="entry name" value="BON"/>
    <property type="match status" value="1"/>
</dbReference>
<organism evidence="3 4">
    <name type="scientific">Tahibacter harae</name>
    <dbReference type="NCBI Taxonomy" id="2963937"/>
    <lineage>
        <taxon>Bacteria</taxon>
        <taxon>Pseudomonadati</taxon>
        <taxon>Pseudomonadota</taxon>
        <taxon>Gammaproteobacteria</taxon>
        <taxon>Lysobacterales</taxon>
        <taxon>Rhodanobacteraceae</taxon>
        <taxon>Tahibacter</taxon>
    </lineage>
</organism>
<dbReference type="EMBL" id="JANFQO010000008">
    <property type="protein sequence ID" value="MCQ4165075.1"/>
    <property type="molecule type" value="Genomic_DNA"/>
</dbReference>
<feature type="compositionally biased region" description="Low complexity" evidence="1">
    <location>
        <begin position="111"/>
        <end position="122"/>
    </location>
</feature>
<dbReference type="InterPro" id="IPR051686">
    <property type="entry name" value="Lipoprotein_DolP"/>
</dbReference>
<evidence type="ECO:0000256" key="1">
    <source>
        <dbReference type="SAM" id="MobiDB-lite"/>
    </source>
</evidence>
<dbReference type="RefSeq" id="WP_255914135.1">
    <property type="nucleotide sequence ID" value="NZ_JANFQO010000008.1"/>
</dbReference>
<name>A0ABT1QS02_9GAMM</name>
<accession>A0ABT1QS02</accession>
<dbReference type="Gene3D" id="3.30.1340.30">
    <property type="match status" value="1"/>
</dbReference>
<feature type="region of interest" description="Disordered" evidence="1">
    <location>
        <begin position="217"/>
        <end position="256"/>
    </location>
</feature>
<dbReference type="InterPro" id="IPR014004">
    <property type="entry name" value="Transpt-assoc_nodulatn_dom_bac"/>
</dbReference>
<protein>
    <submittedName>
        <fullName evidence="3">BON domain-containing protein</fullName>
    </submittedName>
</protein>
<dbReference type="Pfam" id="PF04972">
    <property type="entry name" value="BON"/>
    <property type="match status" value="1"/>
</dbReference>